<comment type="caution">
    <text evidence="2">The sequence shown here is derived from an EMBL/GenBank/DDBJ whole genome shotgun (WGS) entry which is preliminary data.</text>
</comment>
<sequence length="315" mass="36783">MDNISFNDWVLKNFKKTRLLLISLVPVIMFFIDIARQLLPSDLKNSTSQLSAIHKIFIENSHIFQYSLNILLILVLLLIIAFRIPNVSVRYPNSAERVKIFWFLWLSLWLAWLSLFILHFSVTNGTGDLYKELDRLKSFSELKHRSEIFVWLNFGNNASTLIFGICYLLLHSKSKYFPAFIILFSISLISVAAIEYKLESISIEGNKFEEYKNYVQIFYSISKNSCAVAMILFAGRLESRVMGAPLPLVFIFYLYGASQFLSYDFVIIFLIGKISYFLFFDWLFSTGRLQFFFEITPKIENTLIEERNSFLKSHS</sequence>
<keyword evidence="1" id="KW-1133">Transmembrane helix</keyword>
<keyword evidence="1" id="KW-0472">Membrane</keyword>
<feature type="transmembrane region" description="Helical" evidence="1">
    <location>
        <begin position="214"/>
        <end position="234"/>
    </location>
</feature>
<dbReference type="RefSeq" id="WP_205278411.1">
    <property type="nucleotide sequence ID" value="NZ_JAFFPU010000013.1"/>
</dbReference>
<accession>A0ABS2U777</accession>
<keyword evidence="3" id="KW-1185">Reference proteome</keyword>
<reference evidence="2 3" key="1">
    <citation type="submission" date="2021-02" db="EMBL/GenBank/DDBJ databases">
        <title>Leptospira ainlahdjerensis sp. nov., Leptospira ainazelensis sp. nov., Leptospira abararensis sp. nov. and Leptospira chreensis sp. nov., four new species isolated from water sources in Algeria.</title>
        <authorList>
            <person name="Amara Korba A."/>
            <person name="Kainiu M."/>
            <person name="Vincent A.T."/>
            <person name="Mariet J.-F."/>
            <person name="Veyrier F.J."/>
            <person name="Goarant C."/>
            <person name="Picardeau M."/>
        </authorList>
    </citation>
    <scope>NUCLEOTIDE SEQUENCE [LARGE SCALE GENOMIC DNA]</scope>
    <source>
        <strain evidence="2 3">201903070</strain>
    </source>
</reference>
<name>A0ABS2U777_9LEPT</name>
<feature type="transmembrane region" description="Helical" evidence="1">
    <location>
        <begin position="19"/>
        <end position="39"/>
    </location>
</feature>
<proteinExistence type="predicted"/>
<gene>
    <name evidence="2" type="ORF">JWG45_03545</name>
</gene>
<feature type="transmembrane region" description="Helical" evidence="1">
    <location>
        <begin position="63"/>
        <end position="82"/>
    </location>
</feature>
<protein>
    <submittedName>
        <fullName evidence="2">Uncharacterized protein</fullName>
    </submittedName>
</protein>
<feature type="transmembrane region" description="Helical" evidence="1">
    <location>
        <begin position="148"/>
        <end position="170"/>
    </location>
</feature>
<dbReference type="EMBL" id="JAFFPU010000013">
    <property type="protein sequence ID" value="MBM9576220.1"/>
    <property type="molecule type" value="Genomic_DNA"/>
</dbReference>
<keyword evidence="1" id="KW-0812">Transmembrane</keyword>
<organism evidence="2 3">
    <name type="scientific">Leptospira ainlahdjerensis</name>
    <dbReference type="NCBI Taxonomy" id="2810033"/>
    <lineage>
        <taxon>Bacteria</taxon>
        <taxon>Pseudomonadati</taxon>
        <taxon>Spirochaetota</taxon>
        <taxon>Spirochaetia</taxon>
        <taxon>Leptospirales</taxon>
        <taxon>Leptospiraceae</taxon>
        <taxon>Leptospira</taxon>
    </lineage>
</organism>
<evidence type="ECO:0000256" key="1">
    <source>
        <dbReference type="SAM" id="Phobius"/>
    </source>
</evidence>
<feature type="transmembrane region" description="Helical" evidence="1">
    <location>
        <begin position="102"/>
        <end position="122"/>
    </location>
</feature>
<dbReference type="Proteomes" id="UP000724686">
    <property type="component" value="Unassembled WGS sequence"/>
</dbReference>
<feature type="transmembrane region" description="Helical" evidence="1">
    <location>
        <begin position="177"/>
        <end position="194"/>
    </location>
</feature>
<evidence type="ECO:0000313" key="3">
    <source>
        <dbReference type="Proteomes" id="UP000724686"/>
    </source>
</evidence>
<evidence type="ECO:0000313" key="2">
    <source>
        <dbReference type="EMBL" id="MBM9576220.1"/>
    </source>
</evidence>